<proteinExistence type="predicted"/>
<protein>
    <submittedName>
        <fullName evidence="1">ABC transporter substrate-binding protein</fullName>
    </submittedName>
</protein>
<dbReference type="GO" id="GO:0071281">
    <property type="term" value="P:cellular response to iron ion"/>
    <property type="evidence" value="ECO:0007669"/>
    <property type="project" value="TreeGrafter"/>
</dbReference>
<dbReference type="SUPFAM" id="SSF53807">
    <property type="entry name" value="Helical backbone' metal receptor"/>
    <property type="match status" value="1"/>
</dbReference>
<dbReference type="Proteomes" id="UP000324324">
    <property type="component" value="Unassembled WGS sequence"/>
</dbReference>
<name>A0A5M8AEB9_9BURK</name>
<evidence type="ECO:0000313" key="2">
    <source>
        <dbReference type="Proteomes" id="UP000324324"/>
    </source>
</evidence>
<keyword evidence="2" id="KW-1185">Reference proteome</keyword>
<dbReference type="PANTHER" id="PTHR30535">
    <property type="entry name" value="VITAMIN B12-BINDING PROTEIN"/>
    <property type="match status" value="1"/>
</dbReference>
<dbReference type="InterPro" id="IPR050902">
    <property type="entry name" value="ABC_Transporter_SBP"/>
</dbReference>
<evidence type="ECO:0000313" key="1">
    <source>
        <dbReference type="EMBL" id="KAA6121032.1"/>
    </source>
</evidence>
<dbReference type="AlphaFoldDB" id="A0A5M8AEB9"/>
<sequence>MAWSSASAIALAVLLCGCTRIEAPPRATWPKQAVGAAGPTANLDAACVADYRPGVEYFPHKTTFSHASQLEVEYGPHYKRVRFTPSVGTGERLEYLLVQCGTPVPPHRDDVPVIMVPIQRLVTGNAAMLGALDELGLVDRLYGTENVRSVTVPSVRARIEQGKVHDMWGYGHASIEQAMSAQADVYLSFYSAYPQGNMHPRLWELGVRAIAQADHHEPHPLGRAEWLKLLALLSNREQRANAQFASIEAAYRRLAALAARAPTLPAVMSGFAAGRQSFETFGADNQRARLIADAGGRYVLDGGGTGSLVYLPFERVYARGVDAPAWLGTVGGRADLEAWLAASPLHGRFAAAAGRNVHAWDRGYTGAWAYPYQDQSMTRPHIQLAEAIAALHPELASEAAEVVSAAQAATPTSDPPSRFLRKLP</sequence>
<comment type="caution">
    <text evidence="1">The sequence shown here is derived from an EMBL/GenBank/DDBJ whole genome shotgun (WGS) entry which is preliminary data.</text>
</comment>
<reference evidence="1 2" key="1">
    <citation type="submission" date="2019-09" db="EMBL/GenBank/DDBJ databases">
        <title>Isolation of a novel species in the genus Cupriavidus from patients with sepsis using whole genome sequencing.</title>
        <authorList>
            <person name="Kweon O.J."/>
            <person name="Lee M.-K."/>
        </authorList>
    </citation>
    <scope>NUCLEOTIDE SEQUENCE [LARGE SCALE GENOMIC DNA]</scope>
    <source>
        <strain evidence="1 2">MKL-01</strain>
    </source>
</reference>
<dbReference type="PANTHER" id="PTHR30535:SF34">
    <property type="entry name" value="MOLYBDATE-BINDING PROTEIN MOLA"/>
    <property type="match status" value="1"/>
</dbReference>
<gene>
    <name evidence="1" type="ORF">F1599_17055</name>
</gene>
<dbReference type="EMBL" id="VWRN01000045">
    <property type="protein sequence ID" value="KAA6121032.1"/>
    <property type="molecule type" value="Genomic_DNA"/>
</dbReference>
<accession>A0A5M8AEB9</accession>
<dbReference type="Gene3D" id="3.40.50.1980">
    <property type="entry name" value="Nitrogenase molybdenum iron protein domain"/>
    <property type="match status" value="2"/>
</dbReference>
<organism evidence="1 2">
    <name type="scientific">Cupriavidus cauae</name>
    <dbReference type="NCBI Taxonomy" id="2608999"/>
    <lineage>
        <taxon>Bacteria</taxon>
        <taxon>Pseudomonadati</taxon>
        <taxon>Pseudomonadota</taxon>
        <taxon>Betaproteobacteria</taxon>
        <taxon>Burkholderiales</taxon>
        <taxon>Burkholderiaceae</taxon>
        <taxon>Cupriavidus</taxon>
    </lineage>
</organism>